<dbReference type="Proteomes" id="UP001203058">
    <property type="component" value="Unassembled WGS sequence"/>
</dbReference>
<dbReference type="RefSeq" id="WP_241448176.1">
    <property type="nucleotide sequence ID" value="NZ_JAKZHW010000002.1"/>
</dbReference>
<evidence type="ECO:0000313" key="5">
    <source>
        <dbReference type="Proteomes" id="UP001203058"/>
    </source>
</evidence>
<protein>
    <submittedName>
        <fullName evidence="4">GNAT family N-acetyltransferase</fullName>
    </submittedName>
</protein>
<keyword evidence="1" id="KW-0808">Transferase</keyword>
<keyword evidence="5" id="KW-1185">Reference proteome</keyword>
<dbReference type="SUPFAM" id="SSF55729">
    <property type="entry name" value="Acyl-CoA N-acyltransferases (Nat)"/>
    <property type="match status" value="1"/>
</dbReference>
<dbReference type="InterPro" id="IPR016181">
    <property type="entry name" value="Acyl_CoA_acyltransferase"/>
</dbReference>
<reference evidence="4 5" key="1">
    <citation type="submission" date="2022-03" db="EMBL/GenBank/DDBJ databases">
        <authorList>
            <person name="Jo J.-H."/>
            <person name="Im W.-T."/>
        </authorList>
    </citation>
    <scope>NUCLEOTIDE SEQUENCE [LARGE SCALE GENOMIC DNA]</scope>
    <source>
        <strain evidence="4 5">SM33</strain>
    </source>
</reference>
<dbReference type="CDD" id="cd04301">
    <property type="entry name" value="NAT_SF"/>
    <property type="match status" value="1"/>
</dbReference>
<organism evidence="4 5">
    <name type="scientific">Sphingomonas telluris</name>
    <dbReference type="NCBI Taxonomy" id="2907998"/>
    <lineage>
        <taxon>Bacteria</taxon>
        <taxon>Pseudomonadati</taxon>
        <taxon>Pseudomonadota</taxon>
        <taxon>Alphaproteobacteria</taxon>
        <taxon>Sphingomonadales</taxon>
        <taxon>Sphingomonadaceae</taxon>
        <taxon>Sphingomonas</taxon>
    </lineage>
</organism>
<gene>
    <name evidence="4" type="ORF">LZ016_14540</name>
</gene>
<comment type="caution">
    <text evidence="4">The sequence shown here is derived from an EMBL/GenBank/DDBJ whole genome shotgun (WGS) entry which is preliminary data.</text>
</comment>
<keyword evidence="2" id="KW-0012">Acyltransferase</keyword>
<evidence type="ECO:0000259" key="3">
    <source>
        <dbReference type="PROSITE" id="PS51186"/>
    </source>
</evidence>
<dbReference type="PANTHER" id="PTHR43877">
    <property type="entry name" value="AMINOALKYLPHOSPHONATE N-ACETYLTRANSFERASE-RELATED-RELATED"/>
    <property type="match status" value="1"/>
</dbReference>
<evidence type="ECO:0000256" key="2">
    <source>
        <dbReference type="ARBA" id="ARBA00023315"/>
    </source>
</evidence>
<dbReference type="InterPro" id="IPR050832">
    <property type="entry name" value="Bact_Acetyltransf"/>
</dbReference>
<dbReference type="InterPro" id="IPR000182">
    <property type="entry name" value="GNAT_dom"/>
</dbReference>
<dbReference type="Pfam" id="PF00583">
    <property type="entry name" value="Acetyltransf_1"/>
    <property type="match status" value="1"/>
</dbReference>
<dbReference type="PROSITE" id="PS51186">
    <property type="entry name" value="GNAT"/>
    <property type="match status" value="1"/>
</dbReference>
<feature type="domain" description="N-acetyltransferase" evidence="3">
    <location>
        <begin position="3"/>
        <end position="142"/>
    </location>
</feature>
<proteinExistence type="predicted"/>
<evidence type="ECO:0000313" key="4">
    <source>
        <dbReference type="EMBL" id="MCH8617313.1"/>
    </source>
</evidence>
<accession>A0ABS9VRD6</accession>
<sequence>MTVAIRDAQLADAPRLTELIIELGHPIEEAQVRANLELLSERSPLPLVATTNGEVVAMCGLSAMVTVHRDAPVGRVSVMIVAEAHRGRGIGALLIAEAEKRLAALGCKILEVTSNVRRERAHQFYEKLGYERTSYRFMKRLA</sequence>
<dbReference type="EMBL" id="JAKZHW010000002">
    <property type="protein sequence ID" value="MCH8617313.1"/>
    <property type="molecule type" value="Genomic_DNA"/>
</dbReference>
<dbReference type="Gene3D" id="3.40.630.30">
    <property type="match status" value="1"/>
</dbReference>
<name>A0ABS9VRD6_9SPHN</name>
<evidence type="ECO:0000256" key="1">
    <source>
        <dbReference type="ARBA" id="ARBA00022679"/>
    </source>
</evidence>